<evidence type="ECO:0000259" key="2">
    <source>
        <dbReference type="Pfam" id="PF04028"/>
    </source>
</evidence>
<keyword evidence="1" id="KW-0812">Transmembrane</keyword>
<organism evidence="3 4">
    <name type="scientific">Synoicihabitans lomoniglobus</name>
    <dbReference type="NCBI Taxonomy" id="2909285"/>
    <lineage>
        <taxon>Bacteria</taxon>
        <taxon>Pseudomonadati</taxon>
        <taxon>Verrucomicrobiota</taxon>
        <taxon>Opitutia</taxon>
        <taxon>Opitutales</taxon>
        <taxon>Opitutaceae</taxon>
        <taxon>Synoicihabitans</taxon>
    </lineage>
</organism>
<protein>
    <submittedName>
        <fullName evidence="3">DUF374 domain-containing protein</fullName>
    </submittedName>
</protein>
<dbReference type="KEGG" id="slom:PXH66_11965"/>
<dbReference type="InterPro" id="IPR007172">
    <property type="entry name" value="DUF374"/>
</dbReference>
<keyword evidence="1" id="KW-0472">Membrane</keyword>
<dbReference type="Pfam" id="PF04028">
    <property type="entry name" value="DUF374"/>
    <property type="match status" value="1"/>
</dbReference>
<name>A0AAF0CLM1_9BACT</name>
<dbReference type="Proteomes" id="UP001218638">
    <property type="component" value="Chromosome"/>
</dbReference>
<evidence type="ECO:0000256" key="1">
    <source>
        <dbReference type="SAM" id="Phobius"/>
    </source>
</evidence>
<gene>
    <name evidence="3" type="ORF">PXH66_11965</name>
</gene>
<feature type="domain" description="DUF374" evidence="2">
    <location>
        <begin position="74"/>
        <end position="140"/>
    </location>
</feature>
<sequence>MPPSADESSRATTITGFNRIVLWVMGFVLRVWSRTIRMTIDPVSRTALGTIDEPIALATWHNRLFLAGECTRRYRNNQPFHGLISASKDGAWLVGFFEMIGIKAIRGSSSWGAREAASAMIAVARSGGDIAITPDGPRGPCYEFKPGGLIISRRANVPLLLVGMQFKGRIKVLRSWDRFIVPWPFTKVHLHCRIVRPTELPRDRTQAIADLTRLMHELNGTTTAATDPARA</sequence>
<accession>A0AAF0CLM1</accession>
<reference evidence="3" key="1">
    <citation type="submission" date="2023-03" db="EMBL/GenBank/DDBJ databases">
        <title>Lomoglobus Profundus gen. nov., sp. nov., a novel member of the phylum Verrucomicrobia, isolated from deep-marine sediment of South China Sea.</title>
        <authorList>
            <person name="Ahmad T."/>
            <person name="Ishaq S.E."/>
            <person name="Wang F."/>
        </authorList>
    </citation>
    <scope>NUCLEOTIDE SEQUENCE</scope>
    <source>
        <strain evidence="3">LMO-M01</strain>
    </source>
</reference>
<feature type="transmembrane region" description="Helical" evidence="1">
    <location>
        <begin position="12"/>
        <end position="32"/>
    </location>
</feature>
<proteinExistence type="predicted"/>
<keyword evidence="1" id="KW-1133">Transmembrane helix</keyword>
<evidence type="ECO:0000313" key="4">
    <source>
        <dbReference type="Proteomes" id="UP001218638"/>
    </source>
</evidence>
<dbReference type="RefSeq" id="WP_330931723.1">
    <property type="nucleotide sequence ID" value="NZ_CP119075.1"/>
</dbReference>
<evidence type="ECO:0000313" key="3">
    <source>
        <dbReference type="EMBL" id="WED63048.1"/>
    </source>
</evidence>
<dbReference type="AlphaFoldDB" id="A0AAF0CLM1"/>
<keyword evidence="4" id="KW-1185">Reference proteome</keyword>
<dbReference type="EMBL" id="CP119075">
    <property type="protein sequence ID" value="WED63048.1"/>
    <property type="molecule type" value="Genomic_DNA"/>
</dbReference>